<comment type="caution">
    <text evidence="2">The sequence shown here is derived from an EMBL/GenBank/DDBJ whole genome shotgun (WGS) entry which is preliminary data.</text>
</comment>
<evidence type="ECO:0000256" key="1">
    <source>
        <dbReference type="SAM" id="MobiDB-lite"/>
    </source>
</evidence>
<reference evidence="2 3" key="1">
    <citation type="submission" date="2020-04" db="EMBL/GenBank/DDBJ databases">
        <title>Novosphingobium sp. TW-4 isolated from soil.</title>
        <authorList>
            <person name="Dahal R.H."/>
            <person name="Chaudhary D.K."/>
        </authorList>
    </citation>
    <scope>NUCLEOTIDE SEQUENCE [LARGE SCALE GENOMIC DNA]</scope>
    <source>
        <strain evidence="2 3">TW-4</strain>
    </source>
</reference>
<dbReference type="EMBL" id="JABBGM010000003">
    <property type="protein sequence ID" value="NML93773.1"/>
    <property type="molecule type" value="Genomic_DNA"/>
</dbReference>
<dbReference type="RefSeq" id="WP_169493038.1">
    <property type="nucleotide sequence ID" value="NZ_JABBGM010000003.1"/>
</dbReference>
<name>A0A7Y0GA68_9SPHN</name>
<dbReference type="Proteomes" id="UP000583556">
    <property type="component" value="Unassembled WGS sequence"/>
</dbReference>
<feature type="region of interest" description="Disordered" evidence="1">
    <location>
        <begin position="61"/>
        <end position="80"/>
    </location>
</feature>
<evidence type="ECO:0000313" key="3">
    <source>
        <dbReference type="Proteomes" id="UP000583556"/>
    </source>
</evidence>
<evidence type="ECO:0000313" key="2">
    <source>
        <dbReference type="EMBL" id="NML93773.1"/>
    </source>
</evidence>
<gene>
    <name evidence="2" type="ORF">HHL27_08850</name>
</gene>
<keyword evidence="3" id="KW-1185">Reference proteome</keyword>
<organism evidence="2 3">
    <name type="scientific">Novosphingobium olei</name>
    <dbReference type="NCBI Taxonomy" id="2728851"/>
    <lineage>
        <taxon>Bacteria</taxon>
        <taxon>Pseudomonadati</taxon>
        <taxon>Pseudomonadota</taxon>
        <taxon>Alphaproteobacteria</taxon>
        <taxon>Sphingomonadales</taxon>
        <taxon>Sphingomonadaceae</taxon>
        <taxon>Novosphingobium</taxon>
    </lineage>
</organism>
<sequence length="80" mass="8302">MSIDEALRALCAKHDLTTISVHMSAQYGPWANAHWHGEGLTCSSGSGRTVADAIADAIANASTARTPPPEVPALEMDDAA</sequence>
<dbReference type="AlphaFoldDB" id="A0A7Y0GA68"/>
<protein>
    <submittedName>
        <fullName evidence="2">Uncharacterized protein</fullName>
    </submittedName>
</protein>
<proteinExistence type="predicted"/>
<accession>A0A7Y0GA68</accession>